<proteinExistence type="predicted"/>
<gene>
    <name evidence="3" type="ORF">D806_042780</name>
</gene>
<feature type="region of interest" description="Disordered" evidence="1">
    <location>
        <begin position="62"/>
        <end position="95"/>
    </location>
</feature>
<dbReference type="AlphaFoldDB" id="A0A2U9PTV6"/>
<sequence>MVLYVFRCESGCGTTKQLYSMSSRPDVIECPSCNGAARRLISAPNIGRGGVGMALQDATRATADRPAVVSSPSPGTRRLKQKVTTNPLHQKLPRP</sequence>
<evidence type="ECO:0000256" key="1">
    <source>
        <dbReference type="SAM" id="MobiDB-lite"/>
    </source>
</evidence>
<dbReference type="NCBIfam" id="TIGR02605">
    <property type="entry name" value="CxxC_CxxC_SSSS"/>
    <property type="match status" value="1"/>
</dbReference>
<evidence type="ECO:0000313" key="3">
    <source>
        <dbReference type="EMBL" id="AWT55242.1"/>
    </source>
</evidence>
<reference evidence="3 4" key="1">
    <citation type="journal article" date="2013" name="Genome Announc.">
        <title>Draft genome sequence of MKD8, a conjugal recipient Mycobacterium smegmatis strain.</title>
        <authorList>
            <person name="Gray T.A."/>
            <person name="Palumbo M.J."/>
            <person name="Derbyshire K.M."/>
        </authorList>
    </citation>
    <scope>NUCLEOTIDE SEQUENCE [LARGE SCALE GENOMIC DNA]</scope>
    <source>
        <strain evidence="3 4">MKD8</strain>
    </source>
</reference>
<dbReference type="EMBL" id="CP027541">
    <property type="protein sequence ID" value="AWT55242.1"/>
    <property type="molecule type" value="Genomic_DNA"/>
</dbReference>
<dbReference type="Proteomes" id="UP000011200">
    <property type="component" value="Chromosome"/>
</dbReference>
<dbReference type="SMART" id="SM00834">
    <property type="entry name" value="CxxC_CXXC_SSSS"/>
    <property type="match status" value="1"/>
</dbReference>
<dbReference type="Pfam" id="PF09723">
    <property type="entry name" value="Zn_ribbon_8"/>
    <property type="match status" value="1"/>
</dbReference>
<feature type="domain" description="Putative regulatory protein FmdB zinc ribbon" evidence="2">
    <location>
        <begin position="1"/>
        <end position="42"/>
    </location>
</feature>
<evidence type="ECO:0000259" key="2">
    <source>
        <dbReference type="SMART" id="SM00834"/>
    </source>
</evidence>
<dbReference type="InterPro" id="IPR013429">
    <property type="entry name" value="Regulatory_FmdB_Zinc_ribbon"/>
</dbReference>
<evidence type="ECO:0000313" key="4">
    <source>
        <dbReference type="Proteomes" id="UP000011200"/>
    </source>
</evidence>
<name>A0A2U9PTV6_MYCSE</name>
<reference evidence="4" key="2">
    <citation type="submission" date="2018-03" db="EMBL/GenBank/DDBJ databases">
        <authorList>
            <person name="Derbyshire K."/>
            <person name="Gray T.A."/>
            <person name="Champion M."/>
        </authorList>
    </citation>
    <scope>NUCLEOTIDE SEQUENCE [LARGE SCALE GENOMIC DNA]</scope>
    <source>
        <strain evidence="4">MKD8</strain>
    </source>
</reference>
<accession>A0A2U9PTV6</accession>
<organism evidence="3 4">
    <name type="scientific">Mycolicibacterium smegmatis (strain MKD8)</name>
    <name type="common">Mycobacterium smegmatis</name>
    <dbReference type="NCBI Taxonomy" id="1214915"/>
    <lineage>
        <taxon>Bacteria</taxon>
        <taxon>Bacillati</taxon>
        <taxon>Actinomycetota</taxon>
        <taxon>Actinomycetes</taxon>
        <taxon>Mycobacteriales</taxon>
        <taxon>Mycobacteriaceae</taxon>
        <taxon>Mycolicibacterium</taxon>
    </lineage>
</organism>
<protein>
    <submittedName>
        <fullName evidence="3">Putative regulatory protein, FmdB family protein</fullName>
    </submittedName>
</protein>